<evidence type="ECO:0000313" key="3">
    <source>
        <dbReference type="Proteomes" id="UP000676386"/>
    </source>
</evidence>
<dbReference type="Proteomes" id="UP000676386">
    <property type="component" value="Unassembled WGS sequence"/>
</dbReference>
<proteinExistence type="predicted"/>
<dbReference type="RefSeq" id="WP_211976798.1">
    <property type="nucleotide sequence ID" value="NZ_CBFHAM010000060.1"/>
</dbReference>
<comment type="caution">
    <text evidence="2">The sequence shown here is derived from an EMBL/GenBank/DDBJ whole genome shotgun (WGS) entry which is preliminary data.</text>
</comment>
<dbReference type="Pfam" id="PF18974">
    <property type="entry name" value="DUF5710"/>
    <property type="match status" value="1"/>
</dbReference>
<name>A0ABS5J8V6_9BACT</name>
<feature type="domain" description="DUF5710" evidence="1">
    <location>
        <begin position="4"/>
        <end position="47"/>
    </location>
</feature>
<sequence>MSLQLNVPLAEKEHAISRGAQWDHIAQTWFLPEEQYDRLMDVDQWIPERNPAIILPNEITIVHANRPCWKCQHDNRVIAIAGNYFYEKDINERDESVWMEQDFFTLFQQISVISGNLASFLKDHYPHFRLGLAPNTTQQYWFNHCAVCNATQGDWFLFDEAGSVFNPIEKEAATKLLLRNFNLKYAPLIDAVYCLGDHLRLINEFAERAETSGENT</sequence>
<keyword evidence="3" id="KW-1185">Reference proteome</keyword>
<evidence type="ECO:0000259" key="1">
    <source>
        <dbReference type="Pfam" id="PF18974"/>
    </source>
</evidence>
<gene>
    <name evidence="2" type="ORF">KE626_30165</name>
</gene>
<evidence type="ECO:0000313" key="2">
    <source>
        <dbReference type="EMBL" id="MBS0031634.1"/>
    </source>
</evidence>
<dbReference type="EMBL" id="JAGTXB010000024">
    <property type="protein sequence ID" value="MBS0031634.1"/>
    <property type="molecule type" value="Genomic_DNA"/>
</dbReference>
<reference evidence="2 3" key="1">
    <citation type="submission" date="2021-04" db="EMBL/GenBank/DDBJ databases">
        <title>Chitinophaga sp. nov., isolated from the rhizosphere soil.</title>
        <authorList>
            <person name="He S."/>
        </authorList>
    </citation>
    <scope>NUCLEOTIDE SEQUENCE [LARGE SCALE GENOMIC DNA]</scope>
    <source>
        <strain evidence="2 3">2R12</strain>
    </source>
</reference>
<protein>
    <recommendedName>
        <fullName evidence="1">DUF5710 domain-containing protein</fullName>
    </recommendedName>
</protein>
<organism evidence="2 3">
    <name type="scientific">Chitinophaga hostae</name>
    <dbReference type="NCBI Taxonomy" id="2831022"/>
    <lineage>
        <taxon>Bacteria</taxon>
        <taxon>Pseudomonadati</taxon>
        <taxon>Bacteroidota</taxon>
        <taxon>Chitinophagia</taxon>
        <taxon>Chitinophagales</taxon>
        <taxon>Chitinophagaceae</taxon>
        <taxon>Chitinophaga</taxon>
    </lineage>
</organism>
<dbReference type="InterPro" id="IPR043764">
    <property type="entry name" value="DUF5710"/>
</dbReference>
<accession>A0ABS5J8V6</accession>